<evidence type="ECO:0000256" key="14">
    <source>
        <dbReference type="PROSITE-ProRule" id="PRU10141"/>
    </source>
</evidence>
<dbReference type="Proteomes" id="UP000700334">
    <property type="component" value="Unassembled WGS sequence"/>
</dbReference>
<dbReference type="InterPro" id="IPR008271">
    <property type="entry name" value="Ser/Thr_kinase_AS"/>
</dbReference>
<dbReference type="PROSITE" id="PS00108">
    <property type="entry name" value="PROTEIN_KINASE_ST"/>
    <property type="match status" value="1"/>
</dbReference>
<evidence type="ECO:0000313" key="18">
    <source>
        <dbReference type="EMBL" id="KAG8506755.1"/>
    </source>
</evidence>
<dbReference type="InterPro" id="IPR017441">
    <property type="entry name" value="Protein_kinase_ATP_BS"/>
</dbReference>
<reference evidence="18" key="1">
    <citation type="journal article" date="2021" name="Evol. Appl.">
        <title>The genome of the Pyrenean desman and the effects of bottlenecks and inbreeding on the genomic landscape of an endangered species.</title>
        <authorList>
            <person name="Escoda L."/>
            <person name="Castresana J."/>
        </authorList>
    </citation>
    <scope>NUCLEOTIDE SEQUENCE</scope>
    <source>
        <strain evidence="18">IBE-C5619</strain>
    </source>
</reference>
<evidence type="ECO:0000256" key="2">
    <source>
        <dbReference type="ARBA" id="ARBA00006529"/>
    </source>
</evidence>
<dbReference type="AlphaFoldDB" id="A0A8J5ZXZ4"/>
<evidence type="ECO:0000256" key="3">
    <source>
        <dbReference type="ARBA" id="ARBA00012406"/>
    </source>
</evidence>
<feature type="region of interest" description="Disordered" evidence="16">
    <location>
        <begin position="839"/>
        <end position="934"/>
    </location>
</feature>
<dbReference type="EC" id="2.7.11.25" evidence="3"/>
<evidence type="ECO:0000256" key="16">
    <source>
        <dbReference type="SAM" id="MobiDB-lite"/>
    </source>
</evidence>
<evidence type="ECO:0000256" key="15">
    <source>
        <dbReference type="SAM" id="Coils"/>
    </source>
</evidence>
<dbReference type="PANTHER" id="PTHR11584:SF391">
    <property type="entry name" value="MITOGEN-ACTIVATED PROTEIN KINASE KINASE KINASE 6"/>
    <property type="match status" value="1"/>
</dbReference>
<dbReference type="Pfam" id="PF00069">
    <property type="entry name" value="Pkinase"/>
    <property type="match status" value="2"/>
</dbReference>
<keyword evidence="19" id="KW-1185">Reference proteome</keyword>
<comment type="caution">
    <text evidence="18">The sequence shown here is derived from an EMBL/GenBank/DDBJ whole genome shotgun (WGS) entry which is preliminary data.</text>
</comment>
<dbReference type="InterPro" id="IPR011009">
    <property type="entry name" value="Kinase-like_dom_sf"/>
</dbReference>
<keyword evidence="5" id="KW-0808">Transferase</keyword>
<keyword evidence="7 14" id="KW-0547">Nucleotide-binding</keyword>
<evidence type="ECO:0000256" key="12">
    <source>
        <dbReference type="ARBA" id="ARBA00047559"/>
    </source>
</evidence>
<feature type="domain" description="Protein kinase" evidence="17">
    <location>
        <begin position="542"/>
        <end position="843"/>
    </location>
</feature>
<dbReference type="OrthoDB" id="275301at2759"/>
<dbReference type="InterPro" id="IPR000719">
    <property type="entry name" value="Prot_kinase_dom"/>
</dbReference>
<dbReference type="InterPro" id="IPR013761">
    <property type="entry name" value="SAM/pointed_sf"/>
</dbReference>
<keyword evidence="4" id="KW-0723">Serine/threonine-protein kinase</keyword>
<evidence type="ECO:0000313" key="19">
    <source>
        <dbReference type="Proteomes" id="UP000700334"/>
    </source>
</evidence>
<evidence type="ECO:0000256" key="4">
    <source>
        <dbReference type="ARBA" id="ARBA00022527"/>
    </source>
</evidence>
<gene>
    <name evidence="18" type="ORF">J0S82_005153</name>
</gene>
<feature type="compositionally biased region" description="Polar residues" evidence="16">
    <location>
        <begin position="867"/>
        <end position="882"/>
    </location>
</feature>
<dbReference type="GO" id="GO:0033554">
    <property type="term" value="P:cellular response to stress"/>
    <property type="evidence" value="ECO:0007669"/>
    <property type="project" value="TreeGrafter"/>
</dbReference>
<evidence type="ECO:0000256" key="10">
    <source>
        <dbReference type="ARBA" id="ARBA00022842"/>
    </source>
</evidence>
<dbReference type="PROSITE" id="PS00107">
    <property type="entry name" value="PROTEIN_KINASE_ATP"/>
    <property type="match status" value="1"/>
</dbReference>
<proteinExistence type="inferred from homology"/>
<sequence length="1230" mass="136060">LSPACVPADVVVLEVSNSLAQPSLFYHLGVRESFSMTNNVLLCSQADLPDLQALREDVFQKNSDCAGSYTLIPYVVTATGRVLCGDAGLLRGLADGLVQAGVGTEALLTPLVGRFVRLLEATPTDSCGYFRETIRQHIRQARERFSGQQLRQELARLQRRLDSVELLSADIIMNLLLSYRDVQDYSAIIELVETLQALPTCDMAEQHNVCFHYTFALNRRNQSGDREKALAVLLPLVQQEGSVAPDLYCMCGRVYKDMFFSSGFQDAGHREQAYHWYRKAFDVEPSLHSGINAAVLLLAAGQRFEDSEELRLIGMKLGCLLARKGCVEKMQHYWDVGFYLGAQILANDPAQVALAAEQLYKLNAPIWYLVSVMETFLLYQHFRPTPEPLEGPPRRAFFWLHFLLQSCQPLKTSCPQGDQCLVLVLEMNKVLLPARLEVQGPERVRAVTLSLMEPETQDVPSSWTLPVTSICGVSASKLDQRCCFLYALPPAQDVQLCFPSEGHSRFCGLVQTLVTNAEATAPAQEAEGVQEVLEFDYECTETGERLVLGRGTYGVVYAGRDRHTRVRIAIKEIPERDSRCSQPLHEEIALHKRLRHKNIVRYLGSASQDGYLKIFMEEVPGGARRVAAPAREGRSTGKWSLAFVSVWATGGEKALITNPAHTGPGSLSSLLRSVWGPLQDNESTISFYTRQILQGLSYLHDNHIVHRDIKGDNVLINTFSGLLKISDFGTSKRLAGITPCTETFTGTLQYMAPEIIDQGPRGYGKAADIWSLGCTVVEMATGHPPFHELGNPQAAMFQVGMYKVHPPVPSSLSTEAQAFLLRTFEPDPHLRASARALLGDPFLQPGKRSCSPSSPRHAPRPSDAPSVSPTPSPDSATQSQTFPRPQAPSQHPPSPPKRCLSYGGTSLLRVPEEPGAEEPTSPEESSGLSLLHQESKRRAMLASVLEQELHTLAENLRLEQEQGPCLSQDHVEQLLRCLGAHIHTPNRRQLAQELRGLQGQLQTQGLGPELLQAPLFAFPDAVKQILRRRQIRPHWMFVLDSLLSRAVRATLAVLGPEVKEAVPPRLEESSKGEESQSRQQETLVQLRTLLGETAQGPPPLMVQLGLLRAETDRLRDVLAEKERECQALVRQALQRVAGGARPCALASEPPAALEGDQDLVRWLQGLNVDPGTIQTLLKHSFTLNVLLTCASRDDLVYTHIRGGMVCRIWRAIETQRAGARPVTPSSREAE</sequence>
<dbReference type="Pfam" id="PF19039">
    <property type="entry name" value="ASK_PH"/>
    <property type="match status" value="1"/>
</dbReference>
<evidence type="ECO:0000256" key="8">
    <source>
        <dbReference type="ARBA" id="ARBA00022777"/>
    </source>
</evidence>
<keyword evidence="8 18" id="KW-0418">Kinase</keyword>
<evidence type="ECO:0000256" key="1">
    <source>
        <dbReference type="ARBA" id="ARBA00001946"/>
    </source>
</evidence>
<dbReference type="InterPro" id="IPR043969">
    <property type="entry name" value="MAP3K_PH"/>
</dbReference>
<dbReference type="Pfam" id="PF13281">
    <property type="entry name" value="MAP3K_TRAF_bd"/>
    <property type="match status" value="1"/>
</dbReference>
<dbReference type="SMART" id="SM00220">
    <property type="entry name" value="S_TKc"/>
    <property type="match status" value="1"/>
</dbReference>
<dbReference type="Pfam" id="PF20302">
    <property type="entry name" value="HisK-N-like"/>
    <property type="match status" value="1"/>
</dbReference>
<feature type="binding site" evidence="14">
    <location>
        <position position="571"/>
    </location>
    <ligand>
        <name>ATP</name>
        <dbReference type="ChEBI" id="CHEBI:30616"/>
    </ligand>
</feature>
<dbReference type="Gene3D" id="3.30.200.20">
    <property type="entry name" value="Phosphorylase Kinase, domain 1"/>
    <property type="match status" value="1"/>
</dbReference>
<organism evidence="18 19">
    <name type="scientific">Galemys pyrenaicus</name>
    <name type="common">Iberian desman</name>
    <name type="synonym">Pyrenean desman</name>
    <dbReference type="NCBI Taxonomy" id="202257"/>
    <lineage>
        <taxon>Eukaryota</taxon>
        <taxon>Metazoa</taxon>
        <taxon>Chordata</taxon>
        <taxon>Craniata</taxon>
        <taxon>Vertebrata</taxon>
        <taxon>Euteleostomi</taxon>
        <taxon>Mammalia</taxon>
        <taxon>Eutheria</taxon>
        <taxon>Laurasiatheria</taxon>
        <taxon>Eulipotyphla</taxon>
        <taxon>Talpidae</taxon>
        <taxon>Galemys</taxon>
    </lineage>
</organism>
<comment type="catalytic activity">
    <reaction evidence="13">
        <text>L-seryl-[protein] + ATP = O-phospho-L-seryl-[protein] + ADP + H(+)</text>
        <dbReference type="Rhea" id="RHEA:17989"/>
        <dbReference type="Rhea" id="RHEA-COMP:9863"/>
        <dbReference type="Rhea" id="RHEA-COMP:11604"/>
        <dbReference type="ChEBI" id="CHEBI:15378"/>
        <dbReference type="ChEBI" id="CHEBI:29999"/>
        <dbReference type="ChEBI" id="CHEBI:30616"/>
        <dbReference type="ChEBI" id="CHEBI:83421"/>
        <dbReference type="ChEBI" id="CHEBI:456216"/>
        <dbReference type="EC" id="2.7.11.25"/>
    </reaction>
</comment>
<dbReference type="FunFam" id="3.30.200.20:FF:000067">
    <property type="entry name" value="Mitogen-activated protein kinase kinase kinase 5"/>
    <property type="match status" value="1"/>
</dbReference>
<accession>A0A8J5ZXZ4</accession>
<evidence type="ECO:0000256" key="13">
    <source>
        <dbReference type="ARBA" id="ARBA00048329"/>
    </source>
</evidence>
<evidence type="ECO:0000256" key="6">
    <source>
        <dbReference type="ARBA" id="ARBA00022723"/>
    </source>
</evidence>
<comment type="catalytic activity">
    <reaction evidence="12">
        <text>L-threonyl-[protein] + ATP = O-phospho-L-threonyl-[protein] + ADP + H(+)</text>
        <dbReference type="Rhea" id="RHEA:46608"/>
        <dbReference type="Rhea" id="RHEA-COMP:11060"/>
        <dbReference type="Rhea" id="RHEA-COMP:11605"/>
        <dbReference type="ChEBI" id="CHEBI:15378"/>
        <dbReference type="ChEBI" id="CHEBI:30013"/>
        <dbReference type="ChEBI" id="CHEBI:30616"/>
        <dbReference type="ChEBI" id="CHEBI:61977"/>
        <dbReference type="ChEBI" id="CHEBI:456216"/>
        <dbReference type="EC" id="2.7.11.25"/>
    </reaction>
</comment>
<dbReference type="InterPro" id="IPR046873">
    <property type="entry name" value="HisK-N-like"/>
</dbReference>
<feature type="coiled-coil region" evidence="15">
    <location>
        <begin position="1104"/>
        <end position="1131"/>
    </location>
</feature>
<dbReference type="InterPro" id="IPR025136">
    <property type="entry name" value="MAP3K_TRAF-bd"/>
</dbReference>
<dbReference type="SUPFAM" id="SSF47769">
    <property type="entry name" value="SAM/Pointed domain"/>
    <property type="match status" value="1"/>
</dbReference>
<dbReference type="SUPFAM" id="SSF56112">
    <property type="entry name" value="Protein kinase-like (PK-like)"/>
    <property type="match status" value="1"/>
</dbReference>
<keyword evidence="6" id="KW-0479">Metal-binding</keyword>
<dbReference type="PROSITE" id="PS50011">
    <property type="entry name" value="PROTEIN_KINASE_DOM"/>
    <property type="match status" value="1"/>
</dbReference>
<evidence type="ECO:0000256" key="11">
    <source>
        <dbReference type="ARBA" id="ARBA00023054"/>
    </source>
</evidence>
<protein>
    <recommendedName>
        <fullName evidence="3">mitogen-activated protein kinase kinase kinase</fullName>
        <ecNumber evidence="3">2.7.11.25</ecNumber>
    </recommendedName>
</protein>
<keyword evidence="9 14" id="KW-0067">ATP-binding</keyword>
<evidence type="ECO:0000259" key="17">
    <source>
        <dbReference type="PROSITE" id="PS50011"/>
    </source>
</evidence>
<comment type="similarity">
    <text evidence="2">Belongs to the protein kinase superfamily. STE Ser/Thr protein kinase family. MAP kinase kinase kinase subfamily.</text>
</comment>
<comment type="cofactor">
    <cofactor evidence="1">
        <name>Mg(2+)</name>
        <dbReference type="ChEBI" id="CHEBI:18420"/>
    </cofactor>
</comment>
<keyword evidence="11 15" id="KW-0175">Coiled coil</keyword>
<keyword evidence="10" id="KW-0460">Magnesium</keyword>
<dbReference type="Gene3D" id="1.10.510.10">
    <property type="entry name" value="Transferase(Phosphotransferase) domain 1"/>
    <property type="match status" value="1"/>
</dbReference>
<name>A0A8J5ZXZ4_GALPY</name>
<dbReference type="GO" id="GO:0005524">
    <property type="term" value="F:ATP binding"/>
    <property type="evidence" value="ECO:0007669"/>
    <property type="project" value="UniProtKB-UniRule"/>
</dbReference>
<evidence type="ECO:0000256" key="7">
    <source>
        <dbReference type="ARBA" id="ARBA00022741"/>
    </source>
</evidence>
<dbReference type="FunFam" id="1.10.510.10:FF:000054">
    <property type="entry name" value="Mitogen-activated protein kinase kinase kinase 5"/>
    <property type="match status" value="1"/>
</dbReference>
<dbReference type="PANTHER" id="PTHR11584">
    <property type="entry name" value="SERINE/THREONINE PROTEIN KINASE"/>
    <property type="match status" value="1"/>
</dbReference>
<dbReference type="EMBL" id="JAGFMF010012145">
    <property type="protein sequence ID" value="KAG8506755.1"/>
    <property type="molecule type" value="Genomic_DNA"/>
</dbReference>
<evidence type="ECO:0000256" key="9">
    <source>
        <dbReference type="ARBA" id="ARBA00022840"/>
    </source>
</evidence>
<dbReference type="GO" id="GO:0004709">
    <property type="term" value="F:MAP kinase kinase kinase activity"/>
    <property type="evidence" value="ECO:0007669"/>
    <property type="project" value="UniProtKB-EC"/>
</dbReference>
<feature type="non-terminal residue" evidence="18">
    <location>
        <position position="1230"/>
    </location>
</feature>
<dbReference type="GO" id="GO:0046872">
    <property type="term" value="F:metal ion binding"/>
    <property type="evidence" value="ECO:0007669"/>
    <property type="project" value="UniProtKB-KW"/>
</dbReference>
<evidence type="ECO:0000256" key="5">
    <source>
        <dbReference type="ARBA" id="ARBA00022679"/>
    </source>
</evidence>
<feature type="compositionally biased region" description="Low complexity" evidence="16">
    <location>
        <begin position="848"/>
        <end position="866"/>
    </location>
</feature>